<evidence type="ECO:0000313" key="7">
    <source>
        <dbReference type="Proteomes" id="UP001230220"/>
    </source>
</evidence>
<dbReference type="EMBL" id="JAUSUR010000001">
    <property type="protein sequence ID" value="MDQ0360301.1"/>
    <property type="molecule type" value="Genomic_DNA"/>
</dbReference>
<keyword evidence="4 6" id="KW-0326">Glycosidase</keyword>
<dbReference type="InterPro" id="IPR011330">
    <property type="entry name" value="Glyco_hydro/deAcase_b/a-brl"/>
</dbReference>
<gene>
    <name evidence="6" type="ORF">J2S15_001032</name>
</gene>
<dbReference type="SUPFAM" id="SSF88713">
    <property type="entry name" value="Glycoside hydrolase/deacetylase"/>
    <property type="match status" value="1"/>
</dbReference>
<feature type="domain" description="Glycoside hydrolase family 38 central" evidence="5">
    <location>
        <begin position="279"/>
        <end position="357"/>
    </location>
</feature>
<dbReference type="InterPro" id="IPR011682">
    <property type="entry name" value="Glyco_hydro_38_C"/>
</dbReference>
<dbReference type="PANTHER" id="PTHR46017:SF2">
    <property type="entry name" value="MANNOSYLGLYCERATE HYDROLASE"/>
    <property type="match status" value="1"/>
</dbReference>
<dbReference type="Proteomes" id="UP001230220">
    <property type="component" value="Unassembled WGS sequence"/>
</dbReference>
<dbReference type="GO" id="GO:0016798">
    <property type="term" value="F:hydrolase activity, acting on glycosyl bonds"/>
    <property type="evidence" value="ECO:0007669"/>
    <property type="project" value="UniProtKB-KW"/>
</dbReference>
<dbReference type="PANTHER" id="PTHR46017">
    <property type="entry name" value="ALPHA-MANNOSIDASE 2C1"/>
    <property type="match status" value="1"/>
</dbReference>
<proteinExistence type="inferred from homology"/>
<accession>A0ABU0E080</accession>
<dbReference type="Gene3D" id="2.70.98.30">
    <property type="entry name" value="Golgi alpha-mannosidase II, domain 4"/>
    <property type="match status" value="1"/>
</dbReference>
<dbReference type="GO" id="GO:0102546">
    <property type="term" value="F:mannosylglycerate hydrolase activity"/>
    <property type="evidence" value="ECO:0007669"/>
    <property type="project" value="UniProtKB-EC"/>
</dbReference>
<dbReference type="Gene3D" id="1.20.1270.50">
    <property type="entry name" value="Glycoside hydrolase family 38, central domain"/>
    <property type="match status" value="1"/>
</dbReference>
<dbReference type="InterPro" id="IPR000602">
    <property type="entry name" value="Glyco_hydro_38_N"/>
</dbReference>
<dbReference type="InterPro" id="IPR041147">
    <property type="entry name" value="GH38_C"/>
</dbReference>
<dbReference type="SUPFAM" id="SSF74650">
    <property type="entry name" value="Galactose mutarotase-like"/>
    <property type="match status" value="1"/>
</dbReference>
<evidence type="ECO:0000313" key="6">
    <source>
        <dbReference type="EMBL" id="MDQ0360301.1"/>
    </source>
</evidence>
<evidence type="ECO:0000256" key="1">
    <source>
        <dbReference type="ARBA" id="ARBA00009792"/>
    </source>
</evidence>
<dbReference type="Pfam" id="PF07748">
    <property type="entry name" value="Glyco_hydro_38C"/>
    <property type="match status" value="1"/>
</dbReference>
<dbReference type="InterPro" id="IPR027291">
    <property type="entry name" value="Glyco_hydro_38_N_sf"/>
</dbReference>
<dbReference type="Pfam" id="PF01074">
    <property type="entry name" value="Glyco_hydro_38N"/>
    <property type="match status" value="1"/>
</dbReference>
<organism evidence="6 7">
    <name type="scientific">Breznakia pachnodae</name>
    <dbReference type="NCBI Taxonomy" id="265178"/>
    <lineage>
        <taxon>Bacteria</taxon>
        <taxon>Bacillati</taxon>
        <taxon>Bacillota</taxon>
        <taxon>Erysipelotrichia</taxon>
        <taxon>Erysipelotrichales</taxon>
        <taxon>Erysipelotrichaceae</taxon>
        <taxon>Breznakia</taxon>
    </lineage>
</organism>
<dbReference type="Pfam" id="PF17677">
    <property type="entry name" value="Glyco_hydro38C2"/>
    <property type="match status" value="1"/>
</dbReference>
<dbReference type="InterPro" id="IPR011013">
    <property type="entry name" value="Gal_mutarotase_sf_dom"/>
</dbReference>
<dbReference type="InterPro" id="IPR015341">
    <property type="entry name" value="Glyco_hydro_38_cen"/>
</dbReference>
<dbReference type="EC" id="3.2.1.170" evidence="6"/>
<dbReference type="InterPro" id="IPR037094">
    <property type="entry name" value="Glyco_hydro_38_cen_sf"/>
</dbReference>
<comment type="similarity">
    <text evidence="1">Belongs to the glycosyl hydrolase 38 family.</text>
</comment>
<dbReference type="Gene3D" id="3.20.110.10">
    <property type="entry name" value="Glycoside hydrolase 38, N terminal domain"/>
    <property type="match status" value="1"/>
</dbReference>
<name>A0ABU0E080_9FIRM</name>
<keyword evidence="3 6" id="KW-0378">Hydrolase</keyword>
<evidence type="ECO:0000256" key="3">
    <source>
        <dbReference type="ARBA" id="ARBA00022801"/>
    </source>
</evidence>
<evidence type="ECO:0000256" key="4">
    <source>
        <dbReference type="ARBA" id="ARBA00023295"/>
    </source>
</evidence>
<keyword evidence="2" id="KW-0479">Metal-binding</keyword>
<dbReference type="SMART" id="SM00872">
    <property type="entry name" value="Alpha-mann_mid"/>
    <property type="match status" value="1"/>
</dbReference>
<comment type="caution">
    <text evidence="6">The sequence shown here is derived from an EMBL/GenBank/DDBJ whole genome shotgun (WGS) entry which is preliminary data.</text>
</comment>
<evidence type="ECO:0000256" key="2">
    <source>
        <dbReference type="ARBA" id="ARBA00022723"/>
    </source>
</evidence>
<sequence>MKKFYIVPHSHLDREWYRAFQENRIKLTHFMDDLLETLDNDKDYTNYLLDAQTSFIDDYFDVRPEEKEHFKKYVQNGQLPIGPWYVQPDEHLPTAEGIIRNLLISKSISDEYGDFLRIGYAPDSFGQSATFPTLMKGFGIDSTIFYRGFAESDSKYNDFIWEGLDGSQLIATWMPIGYGNAMFLNEDDANNINVIEENIELLTQRNISDHYLLMCGSDQSYVKKFLPRTVKRLNELYKEKELDYEFVLASPMEYINAIRPYTDKMETVVGELRKGKRSRTHNSIGATRLDIKKQNFEIENKYLHLLEPVSALGSIYGVHSDKAIIDRGWKYIVENHAHDSICCCCTDIIHKEMQMRMVYADQIAEYLLKEKFEKLHQMIRYGSDRGRPILLFSSYLGKRTSYIDADIYVKNKDFMIYDAAGNELEYQINKVEPFNLKDTKVSFTPIPDDFYDKTSISLYADQVGYGYQTIYVKEGLRPEYSKCIQTNDTSLENDVIRIEIVKDGTWNITDKTTGIEYKKQHIIIDDGNAGDEYDYSPSHNDKQYNSIGAMKACELVKETNLESSLKVTYEMMIPETTTNQCRSEALIKLELATTVTLRKKDAQVYVKTEIDNHAENHRIQVLFDIGTIVSTNFADIQLGEIIRDNEFAESQTSIDDKWHEYYYPVFNQHKYSGLRKEDGTGFIVLNKGLPQYETYQEDTTKLAITLLSSVGFMGNTDLKYRPGRRSGSTDATPQSQMLGKHTAEYSFMPISNDVDYIQLAEQYNNPIYAISYAEYTTEGSLPDTLTIASSNSGLIATTLKPSSQKDGYVLRVVNPYSYELTDVELSVNRFIFNKISTLNLAEEPEVNTNVFVKKLNNPDGSDLAVMSGIVKISKVNRNQLTTLLLETK</sequence>
<protein>
    <submittedName>
        <fullName evidence="6">Mannosylglycerate hydrolase</fullName>
        <ecNumber evidence="6">3.2.1.170</ecNumber>
    </submittedName>
</protein>
<dbReference type="InterPro" id="IPR028995">
    <property type="entry name" value="Glyco_hydro_57/38_cen_sf"/>
</dbReference>
<dbReference type="RefSeq" id="WP_307406089.1">
    <property type="nucleotide sequence ID" value="NZ_JAUSUR010000001.1"/>
</dbReference>
<keyword evidence="7" id="KW-1185">Reference proteome</keyword>
<dbReference type="SUPFAM" id="SSF88688">
    <property type="entry name" value="Families 57/38 glycoside transferase middle domain"/>
    <property type="match status" value="1"/>
</dbReference>
<reference evidence="6 7" key="1">
    <citation type="submission" date="2023-07" db="EMBL/GenBank/DDBJ databases">
        <title>Genomic Encyclopedia of Type Strains, Phase IV (KMG-IV): sequencing the most valuable type-strain genomes for metagenomic binning, comparative biology and taxonomic classification.</title>
        <authorList>
            <person name="Goeker M."/>
        </authorList>
    </citation>
    <scope>NUCLEOTIDE SEQUENCE [LARGE SCALE GENOMIC DNA]</scope>
    <source>
        <strain evidence="6 7">DSM 16784</strain>
    </source>
</reference>
<evidence type="ECO:0000259" key="5">
    <source>
        <dbReference type="SMART" id="SM00872"/>
    </source>
</evidence>